<protein>
    <recommendedName>
        <fullName evidence="3">DUF4219 domain-containing protein</fullName>
    </recommendedName>
</protein>
<evidence type="ECO:0000313" key="2">
    <source>
        <dbReference type="Proteomes" id="UP000807306"/>
    </source>
</evidence>
<sequence>MGKTRFDKLTDENYHEWKFFMTACLTKKALLEVVDGSKTRPSGPPNALRAFDRKQAEAEWHICMSTEARAEIILNVSKTQLSHCRADDPKVIWDNLTIVHGCSG</sequence>
<accession>A0A9P6ESD0</accession>
<dbReference type="EMBL" id="MU157827">
    <property type="protein sequence ID" value="KAF9533784.1"/>
    <property type="molecule type" value="Genomic_DNA"/>
</dbReference>
<name>A0A9P6ESD0_9AGAR</name>
<reference evidence="1" key="1">
    <citation type="submission" date="2020-11" db="EMBL/GenBank/DDBJ databases">
        <authorList>
            <consortium name="DOE Joint Genome Institute"/>
            <person name="Ahrendt S."/>
            <person name="Riley R."/>
            <person name="Andreopoulos W."/>
            <person name="Labutti K."/>
            <person name="Pangilinan J."/>
            <person name="Ruiz-Duenas F.J."/>
            <person name="Barrasa J.M."/>
            <person name="Sanchez-Garcia M."/>
            <person name="Camarero S."/>
            <person name="Miyauchi S."/>
            <person name="Serrano A."/>
            <person name="Linde D."/>
            <person name="Babiker R."/>
            <person name="Drula E."/>
            <person name="Ayuso-Fernandez I."/>
            <person name="Pacheco R."/>
            <person name="Padilla G."/>
            <person name="Ferreira P."/>
            <person name="Barriuso J."/>
            <person name="Kellner H."/>
            <person name="Castanera R."/>
            <person name="Alfaro M."/>
            <person name="Ramirez L."/>
            <person name="Pisabarro A.G."/>
            <person name="Kuo A."/>
            <person name="Tritt A."/>
            <person name="Lipzen A."/>
            <person name="He G."/>
            <person name="Yan M."/>
            <person name="Ng V."/>
            <person name="Cullen D."/>
            <person name="Martin F."/>
            <person name="Rosso M.-N."/>
            <person name="Henrissat B."/>
            <person name="Hibbett D."/>
            <person name="Martinez A.T."/>
            <person name="Grigoriev I.V."/>
        </authorList>
    </citation>
    <scope>NUCLEOTIDE SEQUENCE</scope>
    <source>
        <strain evidence="1">CBS 506.95</strain>
    </source>
</reference>
<proteinExistence type="predicted"/>
<dbReference type="AlphaFoldDB" id="A0A9P6ESD0"/>
<organism evidence="1 2">
    <name type="scientific">Crepidotus variabilis</name>
    <dbReference type="NCBI Taxonomy" id="179855"/>
    <lineage>
        <taxon>Eukaryota</taxon>
        <taxon>Fungi</taxon>
        <taxon>Dikarya</taxon>
        <taxon>Basidiomycota</taxon>
        <taxon>Agaricomycotina</taxon>
        <taxon>Agaricomycetes</taxon>
        <taxon>Agaricomycetidae</taxon>
        <taxon>Agaricales</taxon>
        <taxon>Agaricineae</taxon>
        <taxon>Crepidotaceae</taxon>
        <taxon>Crepidotus</taxon>
    </lineage>
</organism>
<feature type="non-terminal residue" evidence="1">
    <location>
        <position position="104"/>
    </location>
</feature>
<gene>
    <name evidence="1" type="ORF">CPB83DRAFT_756619</name>
</gene>
<dbReference type="Proteomes" id="UP000807306">
    <property type="component" value="Unassembled WGS sequence"/>
</dbReference>
<evidence type="ECO:0008006" key="3">
    <source>
        <dbReference type="Google" id="ProtNLM"/>
    </source>
</evidence>
<keyword evidence="2" id="KW-1185">Reference proteome</keyword>
<evidence type="ECO:0000313" key="1">
    <source>
        <dbReference type="EMBL" id="KAF9533784.1"/>
    </source>
</evidence>
<comment type="caution">
    <text evidence="1">The sequence shown here is derived from an EMBL/GenBank/DDBJ whole genome shotgun (WGS) entry which is preliminary data.</text>
</comment>
<dbReference type="OrthoDB" id="3265539at2759"/>